<dbReference type="Pfam" id="PF00082">
    <property type="entry name" value="Peptidase_S8"/>
    <property type="match status" value="1"/>
</dbReference>
<dbReference type="InterPro" id="IPR015500">
    <property type="entry name" value="Peptidase_S8_subtilisin-rel"/>
</dbReference>
<dbReference type="SUPFAM" id="SSF52743">
    <property type="entry name" value="Subtilisin-like"/>
    <property type="match status" value="1"/>
</dbReference>
<dbReference type="InterPro" id="IPR023828">
    <property type="entry name" value="Peptidase_S8_Ser-AS"/>
</dbReference>
<evidence type="ECO:0000256" key="2">
    <source>
        <dbReference type="ARBA" id="ARBA00022670"/>
    </source>
</evidence>
<dbReference type="GO" id="GO:0006508">
    <property type="term" value="P:proteolysis"/>
    <property type="evidence" value="ECO:0007669"/>
    <property type="project" value="UniProtKB-KW"/>
</dbReference>
<dbReference type="GO" id="GO:0004252">
    <property type="term" value="F:serine-type endopeptidase activity"/>
    <property type="evidence" value="ECO:0007669"/>
    <property type="project" value="UniProtKB-UniRule"/>
</dbReference>
<comment type="caution">
    <text evidence="8">The sequence shown here is derived from an EMBL/GenBank/DDBJ whole genome shotgun (WGS) entry which is preliminary data.</text>
</comment>
<dbReference type="EMBL" id="JABZGF010000030">
    <property type="protein sequence ID" value="MBF0965976.1"/>
    <property type="molecule type" value="Genomic_DNA"/>
</dbReference>
<feature type="chain" id="PRO_5037756003" evidence="6">
    <location>
        <begin position="36"/>
        <end position="394"/>
    </location>
</feature>
<evidence type="ECO:0000256" key="4">
    <source>
        <dbReference type="ARBA" id="ARBA00022825"/>
    </source>
</evidence>
<keyword evidence="2 5" id="KW-0645">Protease</keyword>
<keyword evidence="4 5" id="KW-0720">Serine protease</keyword>
<dbReference type="PROSITE" id="PS51892">
    <property type="entry name" value="SUBTILASE"/>
    <property type="match status" value="1"/>
</dbReference>
<gene>
    <name evidence="8" type="ORF">HXK09_02195</name>
</gene>
<feature type="active site" description="Charge relay system" evidence="5">
    <location>
        <position position="70"/>
    </location>
</feature>
<dbReference type="InterPro" id="IPR050131">
    <property type="entry name" value="Peptidase_S8_subtilisin-like"/>
</dbReference>
<evidence type="ECO:0000256" key="3">
    <source>
        <dbReference type="ARBA" id="ARBA00022801"/>
    </source>
</evidence>
<dbReference type="PROSITE" id="PS00138">
    <property type="entry name" value="SUBTILASE_SER"/>
    <property type="match status" value="1"/>
</dbReference>
<comment type="similarity">
    <text evidence="1 5">Belongs to the peptidase S8 family.</text>
</comment>
<keyword evidence="3 5" id="KW-0378">Hydrolase</keyword>
<feature type="domain" description="Peptidase S8/S53" evidence="7">
    <location>
        <begin position="61"/>
        <end position="310"/>
    </location>
</feature>
<dbReference type="InterPro" id="IPR036852">
    <property type="entry name" value="Peptidase_S8/S53_dom_sf"/>
</dbReference>
<evidence type="ECO:0000256" key="5">
    <source>
        <dbReference type="PROSITE-ProRule" id="PRU01240"/>
    </source>
</evidence>
<name>A0A929RNY3_9ACTO</name>
<accession>A0A929RNY3</accession>
<dbReference type="PRINTS" id="PR00723">
    <property type="entry name" value="SUBTILISIN"/>
</dbReference>
<evidence type="ECO:0000256" key="6">
    <source>
        <dbReference type="SAM" id="SignalP"/>
    </source>
</evidence>
<dbReference type="Proteomes" id="UP000759246">
    <property type="component" value="Unassembled WGS sequence"/>
</dbReference>
<dbReference type="Gene3D" id="3.40.50.200">
    <property type="entry name" value="Peptidase S8/S53 domain"/>
    <property type="match status" value="1"/>
</dbReference>
<evidence type="ECO:0000256" key="1">
    <source>
        <dbReference type="ARBA" id="ARBA00011073"/>
    </source>
</evidence>
<feature type="active site" description="Charge relay system" evidence="5">
    <location>
        <position position="102"/>
    </location>
</feature>
<organism evidence="8 9">
    <name type="scientific">Actinomyces bouchesdurhonensis</name>
    <dbReference type="NCBI Taxonomy" id="1852361"/>
    <lineage>
        <taxon>Bacteria</taxon>
        <taxon>Bacillati</taxon>
        <taxon>Actinomycetota</taxon>
        <taxon>Actinomycetes</taxon>
        <taxon>Actinomycetales</taxon>
        <taxon>Actinomycetaceae</taxon>
        <taxon>Actinomyces</taxon>
    </lineage>
</organism>
<reference evidence="8" key="1">
    <citation type="submission" date="2020-04" db="EMBL/GenBank/DDBJ databases">
        <title>Deep metagenomics examines the oral microbiome during advanced dental caries in children, revealing novel taxa and co-occurrences with host molecules.</title>
        <authorList>
            <person name="Baker J.L."/>
            <person name="Morton J.T."/>
            <person name="Dinis M."/>
            <person name="Alvarez R."/>
            <person name="Tran N.C."/>
            <person name="Knight R."/>
            <person name="Edlund A."/>
        </authorList>
    </citation>
    <scope>NUCLEOTIDE SEQUENCE</scope>
    <source>
        <strain evidence="8">JCVI_30_bin.13</strain>
    </source>
</reference>
<feature type="signal peptide" evidence="6">
    <location>
        <begin position="1"/>
        <end position="35"/>
    </location>
</feature>
<protein>
    <submittedName>
        <fullName evidence="8">S8 family serine peptidase</fullName>
    </submittedName>
</protein>
<sequence>MTRDMTRLMRRTLGVGVTGALAVTALMVPAPAARAAGITAGEQEYYSYYSLDSIHNAGYRGAGVTIGLIDGPINTNIPELNGANIHNMSRCTVNSTDNHWDHGSVIAQVLVSPAFGVAPDAALYSYTLSFKGEDTEADCAIGDWTRGKSDAALLIEYALNDGVDVVSISSSYPGDYDVMRWALARAIVRQVPVVVSMGNEATYDYPDTLARMSGVIGVSAIETNGSMSDYSNYGNYVSTAALGRPYARRGVTSELWNWWGTSFASPTVAGSLALAKQRWPNATGNQIMQGLTHTGVGSDGNSWNPFTGYGALNTYALMTTSPMSYPDQNPFMNKGYNSTPTRQDVLDYADGVADPSQIYADGDYEYRGFDESIAFSGHHSYPTHLGTSPRYHRK</sequence>
<dbReference type="PANTHER" id="PTHR43806">
    <property type="entry name" value="PEPTIDASE S8"/>
    <property type="match status" value="1"/>
</dbReference>
<evidence type="ECO:0000313" key="8">
    <source>
        <dbReference type="EMBL" id="MBF0965976.1"/>
    </source>
</evidence>
<keyword evidence="6" id="KW-0732">Signal</keyword>
<evidence type="ECO:0000313" key="9">
    <source>
        <dbReference type="Proteomes" id="UP000759246"/>
    </source>
</evidence>
<dbReference type="CDD" id="cd00306">
    <property type="entry name" value="Peptidases_S8_S53"/>
    <property type="match status" value="1"/>
</dbReference>
<dbReference type="InterPro" id="IPR000209">
    <property type="entry name" value="Peptidase_S8/S53_dom"/>
</dbReference>
<evidence type="ECO:0000259" key="7">
    <source>
        <dbReference type="Pfam" id="PF00082"/>
    </source>
</evidence>
<feature type="active site" description="Charge relay system" evidence="5">
    <location>
        <position position="262"/>
    </location>
</feature>
<proteinExistence type="inferred from homology"/>
<dbReference type="PANTHER" id="PTHR43806:SF11">
    <property type="entry name" value="CEREVISIN-RELATED"/>
    <property type="match status" value="1"/>
</dbReference>
<dbReference type="AlphaFoldDB" id="A0A929RNY3"/>